<sequence length="349" mass="37758">MSSTNKFPTVLITSCDGATGSSIANHLAKCDDRIHEVRMLCQNKDEAHAHLLSGSRNFKLCQVNPTDKDAIKQLMQGVDLVAIVPPARHNKFDVARTMLSCTIDAQVPNAILLSWCGTHAGESTAKTTQLAKFKDLEQAFMAADGIHNKVTVRANWFADNLTTYATLIVHNKSLPLPVGTSAKIAPLDSDVLGMALAKLMGMMLGDEKVTGGDSKMVDKVKNQTLTFTGATPMSGPDMARELGKAMGCEIAFKDVTLDQAKQVLCQTRPKLDESEIDALLETYTLWKDGIMDRTSDDLMQVLGIEHPKFDVSATRLKPLLFSFAGAQGETGGMAGQQKVMAQTEGVKTK</sequence>
<accession>A0A1Y2HX31</accession>
<dbReference type="OrthoDB" id="10254221at2759"/>
<dbReference type="InterPro" id="IPR036291">
    <property type="entry name" value="NAD(P)-bd_dom_sf"/>
</dbReference>
<evidence type="ECO:0000313" key="2">
    <source>
        <dbReference type="EMBL" id="ORZ37712.1"/>
    </source>
</evidence>
<dbReference type="Pfam" id="PF13460">
    <property type="entry name" value="NAD_binding_10"/>
    <property type="match status" value="1"/>
</dbReference>
<evidence type="ECO:0000259" key="1">
    <source>
        <dbReference type="Pfam" id="PF13460"/>
    </source>
</evidence>
<evidence type="ECO:0000313" key="3">
    <source>
        <dbReference type="Proteomes" id="UP000193411"/>
    </source>
</evidence>
<dbReference type="EMBL" id="MCFL01000011">
    <property type="protein sequence ID" value="ORZ37712.1"/>
    <property type="molecule type" value="Genomic_DNA"/>
</dbReference>
<dbReference type="PANTHER" id="PTHR43162">
    <property type="match status" value="1"/>
</dbReference>
<dbReference type="Proteomes" id="UP000193411">
    <property type="component" value="Unassembled WGS sequence"/>
</dbReference>
<dbReference type="InterPro" id="IPR051604">
    <property type="entry name" value="Ergot_Alk_Oxidoreductase"/>
</dbReference>
<dbReference type="Gene3D" id="3.90.25.10">
    <property type="entry name" value="UDP-galactose 4-epimerase, domain 1"/>
    <property type="match status" value="1"/>
</dbReference>
<dbReference type="Gene3D" id="3.40.50.720">
    <property type="entry name" value="NAD(P)-binding Rossmann-like Domain"/>
    <property type="match status" value="1"/>
</dbReference>
<reference evidence="2 3" key="1">
    <citation type="submission" date="2016-07" db="EMBL/GenBank/DDBJ databases">
        <title>Pervasive Adenine N6-methylation of Active Genes in Fungi.</title>
        <authorList>
            <consortium name="DOE Joint Genome Institute"/>
            <person name="Mondo S.J."/>
            <person name="Dannebaum R.O."/>
            <person name="Kuo R.C."/>
            <person name="Labutti K."/>
            <person name="Haridas S."/>
            <person name="Kuo A."/>
            <person name="Salamov A."/>
            <person name="Ahrendt S.R."/>
            <person name="Lipzen A."/>
            <person name="Sullivan W."/>
            <person name="Andreopoulos W.B."/>
            <person name="Clum A."/>
            <person name="Lindquist E."/>
            <person name="Daum C."/>
            <person name="Ramamoorthy G.K."/>
            <person name="Gryganskyi A."/>
            <person name="Culley D."/>
            <person name="Magnuson J.K."/>
            <person name="James T.Y."/>
            <person name="O'Malley M.A."/>
            <person name="Stajich J.E."/>
            <person name="Spatafora J.W."/>
            <person name="Visel A."/>
            <person name="Grigoriev I.V."/>
        </authorList>
    </citation>
    <scope>NUCLEOTIDE SEQUENCE [LARGE SCALE GENOMIC DNA]</scope>
    <source>
        <strain evidence="2 3">PL171</strain>
    </source>
</reference>
<gene>
    <name evidence="2" type="ORF">BCR44DRAFT_128894</name>
</gene>
<comment type="caution">
    <text evidence="2">The sequence shown here is derived from an EMBL/GenBank/DDBJ whole genome shotgun (WGS) entry which is preliminary data.</text>
</comment>
<feature type="domain" description="NAD(P)-binding" evidence="1">
    <location>
        <begin position="17"/>
        <end position="122"/>
    </location>
</feature>
<dbReference type="SUPFAM" id="SSF51735">
    <property type="entry name" value="NAD(P)-binding Rossmann-fold domains"/>
    <property type="match status" value="1"/>
</dbReference>
<protein>
    <recommendedName>
        <fullName evidence="1">NAD(P)-binding domain-containing protein</fullName>
    </recommendedName>
</protein>
<dbReference type="PANTHER" id="PTHR43162:SF1">
    <property type="entry name" value="PRESTALK A DIFFERENTIATION PROTEIN A"/>
    <property type="match status" value="1"/>
</dbReference>
<dbReference type="AlphaFoldDB" id="A0A1Y2HX31"/>
<keyword evidence="3" id="KW-1185">Reference proteome</keyword>
<dbReference type="STRING" id="765915.A0A1Y2HX31"/>
<name>A0A1Y2HX31_9FUNG</name>
<proteinExistence type="predicted"/>
<organism evidence="2 3">
    <name type="scientific">Catenaria anguillulae PL171</name>
    <dbReference type="NCBI Taxonomy" id="765915"/>
    <lineage>
        <taxon>Eukaryota</taxon>
        <taxon>Fungi</taxon>
        <taxon>Fungi incertae sedis</taxon>
        <taxon>Blastocladiomycota</taxon>
        <taxon>Blastocladiomycetes</taxon>
        <taxon>Blastocladiales</taxon>
        <taxon>Catenariaceae</taxon>
        <taxon>Catenaria</taxon>
    </lineage>
</organism>
<dbReference type="InterPro" id="IPR016040">
    <property type="entry name" value="NAD(P)-bd_dom"/>
</dbReference>